<comment type="caution">
    <text evidence="2">The sequence shown here is derived from an EMBL/GenBank/DDBJ whole genome shotgun (WGS) entry which is preliminary data.</text>
</comment>
<organism evidence="2 3">
    <name type="scientific">Suillus subaureus</name>
    <dbReference type="NCBI Taxonomy" id="48587"/>
    <lineage>
        <taxon>Eukaryota</taxon>
        <taxon>Fungi</taxon>
        <taxon>Dikarya</taxon>
        <taxon>Basidiomycota</taxon>
        <taxon>Agaricomycotina</taxon>
        <taxon>Agaricomycetes</taxon>
        <taxon>Agaricomycetidae</taxon>
        <taxon>Boletales</taxon>
        <taxon>Suillineae</taxon>
        <taxon>Suillaceae</taxon>
        <taxon>Suillus</taxon>
    </lineage>
</organism>
<gene>
    <name evidence="2" type="ORF">BJ212DRAFT_1312583</name>
</gene>
<protein>
    <submittedName>
        <fullName evidence="2">Uncharacterized protein</fullName>
    </submittedName>
</protein>
<dbReference type="GeneID" id="64628076"/>
<reference evidence="2" key="1">
    <citation type="journal article" date="2020" name="New Phytol.">
        <title>Comparative genomics reveals dynamic genome evolution in host specialist ectomycorrhizal fungi.</title>
        <authorList>
            <person name="Lofgren L.A."/>
            <person name="Nguyen N.H."/>
            <person name="Vilgalys R."/>
            <person name="Ruytinx J."/>
            <person name="Liao H.L."/>
            <person name="Branco S."/>
            <person name="Kuo A."/>
            <person name="LaButti K."/>
            <person name="Lipzen A."/>
            <person name="Andreopoulos W."/>
            <person name="Pangilinan J."/>
            <person name="Riley R."/>
            <person name="Hundley H."/>
            <person name="Na H."/>
            <person name="Barry K."/>
            <person name="Grigoriev I.V."/>
            <person name="Stajich J.E."/>
            <person name="Kennedy P.G."/>
        </authorList>
    </citation>
    <scope>NUCLEOTIDE SEQUENCE</scope>
    <source>
        <strain evidence="2">MN1</strain>
    </source>
</reference>
<keyword evidence="1" id="KW-0812">Transmembrane</keyword>
<keyword evidence="3" id="KW-1185">Reference proteome</keyword>
<sequence>MTTLVQFLRWAHPLIGTIVDMCTISNAMGLILVHRPSVRKNHASIQVQGGQGAGLLHLLSYPLARPRQLLQLVLKLCLQTVSSCVPSGFSLRVELLHRKSRSHRYKSWCEILPPLFWYHDGRYRNDHGWKHVSAREGEVFFWVDGLCCILTVLAVIILTPDSIPQPVRI</sequence>
<proteinExistence type="predicted"/>
<feature type="transmembrane region" description="Helical" evidence="1">
    <location>
        <begin position="12"/>
        <end position="33"/>
    </location>
</feature>
<dbReference type="OrthoDB" id="10529897at2759"/>
<name>A0A9P7EQG6_9AGAM</name>
<evidence type="ECO:0000313" key="3">
    <source>
        <dbReference type="Proteomes" id="UP000807769"/>
    </source>
</evidence>
<dbReference type="RefSeq" id="XP_041200323.1">
    <property type="nucleotide sequence ID" value="XM_041334059.1"/>
</dbReference>
<dbReference type="Proteomes" id="UP000807769">
    <property type="component" value="Unassembled WGS sequence"/>
</dbReference>
<keyword evidence="1" id="KW-0472">Membrane</keyword>
<evidence type="ECO:0000313" key="2">
    <source>
        <dbReference type="EMBL" id="KAG1827476.1"/>
    </source>
</evidence>
<accession>A0A9P7EQG6</accession>
<dbReference type="AlphaFoldDB" id="A0A9P7EQG6"/>
<dbReference type="EMBL" id="JABBWG010000001">
    <property type="protein sequence ID" value="KAG1827476.1"/>
    <property type="molecule type" value="Genomic_DNA"/>
</dbReference>
<feature type="transmembrane region" description="Helical" evidence="1">
    <location>
        <begin position="139"/>
        <end position="159"/>
    </location>
</feature>
<evidence type="ECO:0000256" key="1">
    <source>
        <dbReference type="SAM" id="Phobius"/>
    </source>
</evidence>
<keyword evidence="1" id="KW-1133">Transmembrane helix</keyword>